<reference evidence="1 2" key="1">
    <citation type="journal article" date="2010" name="Genome Biol. Evol.">
        <title>The sequence of a 1.8-mb bacterial linear plasmid reveals a rich evolutionary reservoir of secondary metabolic pathways.</title>
        <authorList>
            <person name="Medema M.H."/>
            <person name="Trefzer A."/>
            <person name="Kovalchuk A."/>
            <person name="van den Berg M."/>
            <person name="Mueller U."/>
            <person name="Heijne W."/>
            <person name="Wu L."/>
            <person name="Alam M.T."/>
            <person name="Ronning C.M."/>
            <person name="Nierman W.C."/>
            <person name="Bovenberg R.A.L."/>
            <person name="Breitling R."/>
            <person name="Takano E."/>
        </authorList>
    </citation>
    <scope>NUCLEOTIDE SEQUENCE [LARGE SCALE GENOMIC DNA]</scope>
    <source>
        <strain evidence="2">ATCC 27064 / DSM 738 / JCM 4710 / NBRC 13307 / NCIMB 12785 / NRRL 3585 / VKM Ac-602</strain>
    </source>
</reference>
<dbReference type="EMBL" id="CM000913">
    <property type="protein sequence ID" value="EFG06884.1"/>
    <property type="molecule type" value="Genomic_DNA"/>
</dbReference>
<dbReference type="Proteomes" id="UP000002357">
    <property type="component" value="Chromosome"/>
</dbReference>
<organism evidence="1 2">
    <name type="scientific">Streptomyces clavuligerus</name>
    <dbReference type="NCBI Taxonomy" id="1901"/>
    <lineage>
        <taxon>Bacteria</taxon>
        <taxon>Bacillati</taxon>
        <taxon>Actinomycetota</taxon>
        <taxon>Actinomycetes</taxon>
        <taxon>Kitasatosporales</taxon>
        <taxon>Streptomycetaceae</taxon>
        <taxon>Streptomyces</taxon>
    </lineage>
</organism>
<evidence type="ECO:0000313" key="1">
    <source>
        <dbReference type="EMBL" id="EFG06884.1"/>
    </source>
</evidence>
<accession>B5H2X6</accession>
<proteinExistence type="predicted"/>
<sequence length="41" mass="4193">MAGVALPISLYVLDGTSSTLADLCHGHISSSLALHKPLSDT</sequence>
<gene>
    <name evidence="1" type="ORF">SCLAV_1810</name>
</gene>
<evidence type="ECO:0000313" key="2">
    <source>
        <dbReference type="Proteomes" id="UP000002357"/>
    </source>
</evidence>
<name>B5H2X6_STRCL</name>
<dbReference type="AlphaFoldDB" id="B5H2X6"/>
<keyword evidence="2" id="KW-1185">Reference proteome</keyword>
<protein>
    <submittedName>
        <fullName evidence="1">Uncharacterized protein</fullName>
    </submittedName>
</protein>